<dbReference type="GO" id="GO:0015035">
    <property type="term" value="F:protein-disulfide reductase activity"/>
    <property type="evidence" value="ECO:0007669"/>
    <property type="project" value="TreeGrafter"/>
</dbReference>
<keyword evidence="6" id="KW-1185">Reference proteome</keyword>
<reference evidence="5 6" key="1">
    <citation type="submission" date="2014-04" db="EMBL/GenBank/DDBJ databases">
        <title>Evolutionary Origins and Diversification of the Mycorrhizal Mutualists.</title>
        <authorList>
            <consortium name="DOE Joint Genome Institute"/>
            <consortium name="Mycorrhizal Genomics Consortium"/>
            <person name="Kohler A."/>
            <person name="Kuo A."/>
            <person name="Nagy L.G."/>
            <person name="Floudas D."/>
            <person name="Copeland A."/>
            <person name="Barry K.W."/>
            <person name="Cichocki N."/>
            <person name="Veneault-Fourrey C."/>
            <person name="LaButti K."/>
            <person name="Lindquist E.A."/>
            <person name="Lipzen A."/>
            <person name="Lundell T."/>
            <person name="Morin E."/>
            <person name="Murat C."/>
            <person name="Riley R."/>
            <person name="Ohm R."/>
            <person name="Sun H."/>
            <person name="Tunlid A."/>
            <person name="Henrissat B."/>
            <person name="Grigoriev I.V."/>
            <person name="Hibbett D.S."/>
            <person name="Martin F."/>
        </authorList>
    </citation>
    <scope>NUCLEOTIDE SEQUENCE [LARGE SCALE GENOMIC DNA]</scope>
    <source>
        <strain evidence="5 6">Koide BX008</strain>
    </source>
</reference>
<evidence type="ECO:0000313" key="5">
    <source>
        <dbReference type="EMBL" id="KIL69939.1"/>
    </source>
</evidence>
<dbReference type="CDD" id="cd02947">
    <property type="entry name" value="TRX_family"/>
    <property type="match status" value="1"/>
</dbReference>
<sequence length="142" mass="15777">MSSTLYRAQASLVGRLWRRRFHSSPLFRDVYKDVDQQTFTKVIEAKDRLVLVDFYADWCGPCRQLSPILERLGADSSVKSGATGYPVDLVKVDVESDDGAILAGKYGVSALPTVVALRNGEKVDHFRGSLSEPAVLKFIEKL</sequence>
<protein>
    <recommendedName>
        <fullName evidence="4">Thioredoxin domain-containing protein</fullName>
    </recommendedName>
</protein>
<dbReference type="OrthoDB" id="2121326at2759"/>
<dbReference type="STRING" id="946122.A0A0C2TRP3"/>
<name>A0A0C2TRP3_AMAMK</name>
<dbReference type="PROSITE" id="PS00194">
    <property type="entry name" value="THIOREDOXIN_1"/>
    <property type="match status" value="1"/>
</dbReference>
<dbReference type="GO" id="GO:0005737">
    <property type="term" value="C:cytoplasm"/>
    <property type="evidence" value="ECO:0007669"/>
    <property type="project" value="TreeGrafter"/>
</dbReference>
<dbReference type="PRINTS" id="PR00421">
    <property type="entry name" value="THIOREDOXIN"/>
</dbReference>
<dbReference type="AlphaFoldDB" id="A0A0C2TRP3"/>
<dbReference type="Proteomes" id="UP000054549">
    <property type="component" value="Unassembled WGS sequence"/>
</dbReference>
<feature type="domain" description="Thioredoxin" evidence="4">
    <location>
        <begin position="18"/>
        <end position="142"/>
    </location>
</feature>
<dbReference type="HOGENOM" id="CLU_090389_11_0_1"/>
<organism evidence="5 6">
    <name type="scientific">Amanita muscaria (strain Koide BX008)</name>
    <dbReference type="NCBI Taxonomy" id="946122"/>
    <lineage>
        <taxon>Eukaryota</taxon>
        <taxon>Fungi</taxon>
        <taxon>Dikarya</taxon>
        <taxon>Basidiomycota</taxon>
        <taxon>Agaricomycotina</taxon>
        <taxon>Agaricomycetes</taxon>
        <taxon>Agaricomycetidae</taxon>
        <taxon>Agaricales</taxon>
        <taxon>Pluteineae</taxon>
        <taxon>Amanitaceae</taxon>
        <taxon>Amanita</taxon>
    </lineage>
</organism>
<dbReference type="PROSITE" id="PS51352">
    <property type="entry name" value="THIOREDOXIN_2"/>
    <property type="match status" value="1"/>
</dbReference>
<evidence type="ECO:0000256" key="3">
    <source>
        <dbReference type="ARBA" id="ARBA00023157"/>
    </source>
</evidence>
<dbReference type="SUPFAM" id="SSF52833">
    <property type="entry name" value="Thioredoxin-like"/>
    <property type="match status" value="1"/>
</dbReference>
<proteinExistence type="predicted"/>
<evidence type="ECO:0000259" key="4">
    <source>
        <dbReference type="PROSITE" id="PS51352"/>
    </source>
</evidence>
<keyword evidence="2" id="KW-0249">Electron transport</keyword>
<dbReference type="InterPro" id="IPR013766">
    <property type="entry name" value="Thioredoxin_domain"/>
</dbReference>
<dbReference type="Pfam" id="PF00085">
    <property type="entry name" value="Thioredoxin"/>
    <property type="match status" value="1"/>
</dbReference>
<evidence type="ECO:0000313" key="6">
    <source>
        <dbReference type="Proteomes" id="UP000054549"/>
    </source>
</evidence>
<evidence type="ECO:0000256" key="2">
    <source>
        <dbReference type="ARBA" id="ARBA00022982"/>
    </source>
</evidence>
<accession>A0A0C2TRP3</accession>
<dbReference type="EMBL" id="KN818225">
    <property type="protein sequence ID" value="KIL69939.1"/>
    <property type="molecule type" value="Genomic_DNA"/>
</dbReference>
<dbReference type="PANTHER" id="PTHR45663:SF11">
    <property type="entry name" value="GEO12009P1"/>
    <property type="match status" value="1"/>
</dbReference>
<keyword evidence="1" id="KW-0813">Transport</keyword>
<gene>
    <name evidence="5" type="ORF">M378DRAFT_21254</name>
</gene>
<dbReference type="PANTHER" id="PTHR45663">
    <property type="entry name" value="GEO12009P1"/>
    <property type="match status" value="1"/>
</dbReference>
<dbReference type="Gene3D" id="3.40.30.10">
    <property type="entry name" value="Glutaredoxin"/>
    <property type="match status" value="1"/>
</dbReference>
<dbReference type="InterPro" id="IPR036249">
    <property type="entry name" value="Thioredoxin-like_sf"/>
</dbReference>
<dbReference type="InParanoid" id="A0A0C2TRP3"/>
<evidence type="ECO:0000256" key="1">
    <source>
        <dbReference type="ARBA" id="ARBA00022448"/>
    </source>
</evidence>
<dbReference type="InterPro" id="IPR017937">
    <property type="entry name" value="Thioredoxin_CS"/>
</dbReference>
<keyword evidence="3" id="KW-1015">Disulfide bond</keyword>